<dbReference type="Gene3D" id="3.80.10.10">
    <property type="entry name" value="Ribonuclease Inhibitor"/>
    <property type="match status" value="1"/>
</dbReference>
<dbReference type="InterPro" id="IPR053781">
    <property type="entry name" value="F-box_AtFBL13-like"/>
</dbReference>
<dbReference type="PANTHER" id="PTHR34223">
    <property type="entry name" value="OS11G0201299 PROTEIN"/>
    <property type="match status" value="1"/>
</dbReference>
<dbReference type="Pfam" id="PF24758">
    <property type="entry name" value="LRR_At5g56370"/>
    <property type="match status" value="1"/>
</dbReference>
<dbReference type="InterPro" id="IPR036047">
    <property type="entry name" value="F-box-like_dom_sf"/>
</dbReference>
<gene>
    <name evidence="2" type="ORF">CARUB_v10021778mg</name>
</gene>
<accession>R0HTR9</accession>
<reference evidence="3" key="1">
    <citation type="journal article" date="2013" name="Nat. Genet.">
        <title>The Capsella rubella genome and the genomic consequences of rapid mating system evolution.</title>
        <authorList>
            <person name="Slotte T."/>
            <person name="Hazzouri K.M."/>
            <person name="Agren J.A."/>
            <person name="Koenig D."/>
            <person name="Maumus F."/>
            <person name="Guo Y.L."/>
            <person name="Steige K."/>
            <person name="Platts A.E."/>
            <person name="Escobar J.S."/>
            <person name="Newman L.K."/>
            <person name="Wang W."/>
            <person name="Mandakova T."/>
            <person name="Vello E."/>
            <person name="Smith L.M."/>
            <person name="Henz S.R."/>
            <person name="Steffen J."/>
            <person name="Takuno S."/>
            <person name="Brandvain Y."/>
            <person name="Coop G."/>
            <person name="Andolfatto P."/>
            <person name="Hu T.T."/>
            <person name="Blanchette M."/>
            <person name="Clark R.M."/>
            <person name="Quesneville H."/>
            <person name="Nordborg M."/>
            <person name="Gaut B.S."/>
            <person name="Lysak M.A."/>
            <person name="Jenkins J."/>
            <person name="Grimwood J."/>
            <person name="Chapman J."/>
            <person name="Prochnik S."/>
            <person name="Shu S."/>
            <person name="Rokhsar D."/>
            <person name="Schmutz J."/>
            <person name="Weigel D."/>
            <person name="Wright S.I."/>
        </authorList>
    </citation>
    <scope>NUCLEOTIDE SEQUENCE [LARGE SCALE GENOMIC DNA]</scope>
    <source>
        <strain evidence="3">cv. Monte Gargano</strain>
    </source>
</reference>
<organism evidence="2 3">
    <name type="scientific">Capsella rubella</name>
    <dbReference type="NCBI Taxonomy" id="81985"/>
    <lineage>
        <taxon>Eukaryota</taxon>
        <taxon>Viridiplantae</taxon>
        <taxon>Streptophyta</taxon>
        <taxon>Embryophyta</taxon>
        <taxon>Tracheophyta</taxon>
        <taxon>Spermatophyta</taxon>
        <taxon>Magnoliopsida</taxon>
        <taxon>eudicotyledons</taxon>
        <taxon>Gunneridae</taxon>
        <taxon>Pentapetalae</taxon>
        <taxon>rosids</taxon>
        <taxon>malvids</taxon>
        <taxon>Brassicales</taxon>
        <taxon>Brassicaceae</taxon>
        <taxon>Camelineae</taxon>
        <taxon>Capsella</taxon>
    </lineage>
</organism>
<dbReference type="KEGG" id="crb:17895488"/>
<dbReference type="PROSITE" id="PS50181">
    <property type="entry name" value="FBOX"/>
    <property type="match status" value="1"/>
</dbReference>
<feature type="domain" description="F-box" evidence="1">
    <location>
        <begin position="39"/>
        <end position="87"/>
    </location>
</feature>
<dbReference type="InterPro" id="IPR001810">
    <property type="entry name" value="F-box_dom"/>
</dbReference>
<dbReference type="AlphaFoldDB" id="R0HTR9"/>
<dbReference type="CDD" id="cd22160">
    <property type="entry name" value="F-box_AtFBL13-like"/>
    <property type="match status" value="1"/>
</dbReference>
<keyword evidence="3" id="KW-1185">Reference proteome</keyword>
<dbReference type="InterPro" id="IPR053197">
    <property type="entry name" value="F-box_SCFL_complex_component"/>
</dbReference>
<evidence type="ECO:0000259" key="1">
    <source>
        <dbReference type="PROSITE" id="PS50181"/>
    </source>
</evidence>
<dbReference type="InterPro" id="IPR055411">
    <property type="entry name" value="LRR_FXL15/At3g58940/PEG3-like"/>
</dbReference>
<evidence type="ECO:0000313" key="3">
    <source>
        <dbReference type="Proteomes" id="UP000029121"/>
    </source>
</evidence>
<dbReference type="SUPFAM" id="SSF52058">
    <property type="entry name" value="L domain-like"/>
    <property type="match status" value="1"/>
</dbReference>
<dbReference type="PANTHER" id="PTHR34223:SF83">
    <property type="entry name" value="F-BOX DOMAIN-CONTAINING PROTEIN"/>
    <property type="match status" value="1"/>
</dbReference>
<dbReference type="OrthoDB" id="586691at2759"/>
<dbReference type="InterPro" id="IPR032675">
    <property type="entry name" value="LRR_dom_sf"/>
</dbReference>
<dbReference type="SUPFAM" id="SSF81383">
    <property type="entry name" value="F-box domain"/>
    <property type="match status" value="1"/>
</dbReference>
<name>R0HTR9_9BRAS</name>
<sequence>MSLFPLSLLEPSRVLPHPPKPMKASLSSDASEKRILIDADQISKFPDNVLVRILSTLATEDAIKTGVLKKRWQHLWKRVPYLHFDMLIDMLKEATLDEEAITKVLHSHNGQLKGCSINHYAQLCKDPNNVLKTWIQFLVHEKETKALSLSNCHGDGTRSNQLLLSPGLFSHPNFETLFLYRYGFKSAEAFNNCHNLRILKLETIYAEVDVFNQVLASCPSLKVLVLHDVMWLKYKSASLKIHNKMLKLLHVSSVYVDCIDVSAPLLDIFSSYCLPLDGESDVTEKSPKLLFDNRDMDFNRVNMHYNISNQAQETERIGHEFVVSKDAKYLQRIRTLAVFVNVTNLKQVKMLRQLLSACNGTLKVLHILFQLQEENLSKEEGETSTDGTQNKMWDEGKLFPNAEFRVESVSLVDFTAWNEAHFAIASRFITEGTVTKKMRIM</sequence>
<proteinExistence type="predicted"/>
<dbReference type="Proteomes" id="UP000029121">
    <property type="component" value="Unassembled WGS sequence"/>
</dbReference>
<dbReference type="EMBL" id="KB870806">
    <property type="protein sequence ID" value="EOA33244.1"/>
    <property type="molecule type" value="Genomic_DNA"/>
</dbReference>
<feature type="non-terminal residue" evidence="2">
    <location>
        <position position="441"/>
    </location>
</feature>
<evidence type="ECO:0000313" key="2">
    <source>
        <dbReference type="EMBL" id="EOA33244.1"/>
    </source>
</evidence>
<protein>
    <recommendedName>
        <fullName evidence="1">F-box domain-containing protein</fullName>
    </recommendedName>
</protein>